<feature type="compositionally biased region" description="Basic and acidic residues" evidence="1">
    <location>
        <begin position="128"/>
        <end position="143"/>
    </location>
</feature>
<evidence type="ECO:0000256" key="1">
    <source>
        <dbReference type="SAM" id="MobiDB-lite"/>
    </source>
</evidence>
<feature type="region of interest" description="Disordered" evidence="1">
    <location>
        <begin position="124"/>
        <end position="143"/>
    </location>
</feature>
<evidence type="ECO:0000259" key="2">
    <source>
        <dbReference type="SMART" id="SM00530"/>
    </source>
</evidence>
<dbReference type="Proteomes" id="UP001500979">
    <property type="component" value="Unassembled WGS sequence"/>
</dbReference>
<keyword evidence="4" id="KW-1185">Reference proteome</keyword>
<dbReference type="Pfam" id="PF13560">
    <property type="entry name" value="HTH_31"/>
    <property type="match status" value="1"/>
</dbReference>
<proteinExistence type="predicted"/>
<feature type="compositionally biased region" description="Basic and acidic residues" evidence="1">
    <location>
        <begin position="45"/>
        <end position="56"/>
    </location>
</feature>
<reference evidence="3 4" key="1">
    <citation type="journal article" date="2019" name="Int. J. Syst. Evol. Microbiol.">
        <title>The Global Catalogue of Microorganisms (GCM) 10K type strain sequencing project: providing services to taxonomists for standard genome sequencing and annotation.</title>
        <authorList>
            <consortium name="The Broad Institute Genomics Platform"/>
            <consortium name="The Broad Institute Genome Sequencing Center for Infectious Disease"/>
            <person name="Wu L."/>
            <person name="Ma J."/>
        </authorList>
    </citation>
    <scope>NUCLEOTIDE SEQUENCE [LARGE SCALE GENOMIC DNA]</scope>
    <source>
        <strain evidence="3 4">JCM 9383</strain>
    </source>
</reference>
<protein>
    <recommendedName>
        <fullName evidence="2">HTH cro/C1-type domain-containing protein</fullName>
    </recommendedName>
</protein>
<comment type="caution">
    <text evidence="3">The sequence shown here is derived from an EMBL/GenBank/DDBJ whole genome shotgun (WGS) entry which is preliminary data.</text>
</comment>
<gene>
    <name evidence="3" type="ORF">GCM10010470_02210</name>
</gene>
<accession>A0ABN3V193</accession>
<dbReference type="InterPro" id="IPR001387">
    <property type="entry name" value="Cro/C1-type_HTH"/>
</dbReference>
<organism evidence="3 4">
    <name type="scientific">Saccharopolyspora taberi</name>
    <dbReference type="NCBI Taxonomy" id="60895"/>
    <lineage>
        <taxon>Bacteria</taxon>
        <taxon>Bacillati</taxon>
        <taxon>Actinomycetota</taxon>
        <taxon>Actinomycetes</taxon>
        <taxon>Pseudonocardiales</taxon>
        <taxon>Pseudonocardiaceae</taxon>
        <taxon>Saccharopolyspora</taxon>
    </lineage>
</organism>
<dbReference type="Gene3D" id="1.10.260.40">
    <property type="entry name" value="lambda repressor-like DNA-binding domains"/>
    <property type="match status" value="1"/>
</dbReference>
<dbReference type="CDD" id="cd00093">
    <property type="entry name" value="HTH_XRE"/>
    <property type="match status" value="1"/>
</dbReference>
<sequence length="143" mass="15268">MTTTDASGSEPYPLGDLLIAARKRRHLSIAGSAERAGVSKGQWHNIERGRRSDGRPYHPAPHMVVKAARAVHADPREALEAAGYDPAIDAPDLEPTASITGPEIAAKVARLTPAQQAAVLATIDAMLDPDREPPKREPLDADQ</sequence>
<dbReference type="RefSeq" id="WP_344677402.1">
    <property type="nucleotide sequence ID" value="NZ_BAAAUX010000001.1"/>
</dbReference>
<feature type="region of interest" description="Disordered" evidence="1">
    <location>
        <begin position="32"/>
        <end position="60"/>
    </location>
</feature>
<dbReference type="SMART" id="SM00530">
    <property type="entry name" value="HTH_XRE"/>
    <property type="match status" value="1"/>
</dbReference>
<feature type="domain" description="HTH cro/C1-type" evidence="2">
    <location>
        <begin position="17"/>
        <end position="78"/>
    </location>
</feature>
<dbReference type="InterPro" id="IPR010982">
    <property type="entry name" value="Lambda_DNA-bd_dom_sf"/>
</dbReference>
<evidence type="ECO:0000313" key="3">
    <source>
        <dbReference type="EMBL" id="GAA2773962.1"/>
    </source>
</evidence>
<name>A0ABN3V193_9PSEU</name>
<evidence type="ECO:0000313" key="4">
    <source>
        <dbReference type="Proteomes" id="UP001500979"/>
    </source>
</evidence>
<dbReference type="EMBL" id="BAAAUX010000001">
    <property type="protein sequence ID" value="GAA2773962.1"/>
    <property type="molecule type" value="Genomic_DNA"/>
</dbReference>
<dbReference type="SUPFAM" id="SSF47413">
    <property type="entry name" value="lambda repressor-like DNA-binding domains"/>
    <property type="match status" value="1"/>
</dbReference>